<organism evidence="1 2">
    <name type="scientific">Saccharibacillus sacchari</name>
    <dbReference type="NCBI Taxonomy" id="456493"/>
    <lineage>
        <taxon>Bacteria</taxon>
        <taxon>Bacillati</taxon>
        <taxon>Bacillota</taxon>
        <taxon>Bacilli</taxon>
        <taxon>Bacillales</taxon>
        <taxon>Paenibacillaceae</taxon>
        <taxon>Saccharibacillus</taxon>
    </lineage>
</organism>
<sequence>MKFGIIGVGNIGSVLAEKLVNNGYDVKIADVRGIERLEGKDVVGERVSVEDVVKDIDVLIASIPLHALPSIKSIVSKVSEEVIVVDTSNYYPERDTQIEEIEKGMVESVWVSKQLGRPIIKTFNNLLALTLKNGGTAKGTDGRIAITVAGDRDDQKKVIMDIVSELGFDSVDSGSLSESWRQQPGTPAYCTELTKDELMEALKKANKEKSPRMREKVMKSFLSATADLSHEDVVRTNREIYNS</sequence>
<evidence type="ECO:0000313" key="1">
    <source>
        <dbReference type="EMBL" id="MEJ8302933.1"/>
    </source>
</evidence>
<accession>A0ACC6P7P0</accession>
<protein>
    <submittedName>
        <fullName evidence="1">NAD(P)-binding domain-containing protein</fullName>
    </submittedName>
</protein>
<proteinExistence type="predicted"/>
<comment type="caution">
    <text evidence="1">The sequence shown here is derived from an EMBL/GenBank/DDBJ whole genome shotgun (WGS) entry which is preliminary data.</text>
</comment>
<name>A0ACC6P7P0_9BACL</name>
<evidence type="ECO:0000313" key="2">
    <source>
        <dbReference type="Proteomes" id="UP001380953"/>
    </source>
</evidence>
<reference evidence="1" key="1">
    <citation type="submission" date="2024-03" db="EMBL/GenBank/DDBJ databases">
        <title>Whole genome sequecning of epiphytes from Marcgravia umbellata leaves.</title>
        <authorList>
            <person name="Kumar G."/>
            <person name="Savka M.A."/>
        </authorList>
    </citation>
    <scope>NUCLEOTIDE SEQUENCE</scope>
    <source>
        <strain evidence="1">RIT_BL5</strain>
    </source>
</reference>
<gene>
    <name evidence="1" type="ORF">WKI47_03280</name>
</gene>
<dbReference type="EMBL" id="JBBKAR010000007">
    <property type="protein sequence ID" value="MEJ8302933.1"/>
    <property type="molecule type" value="Genomic_DNA"/>
</dbReference>
<dbReference type="Proteomes" id="UP001380953">
    <property type="component" value="Unassembled WGS sequence"/>
</dbReference>
<keyword evidence="2" id="KW-1185">Reference proteome</keyword>